<accession>G4RDP0</accession>
<keyword evidence="2" id="KW-1185">Reference proteome</keyword>
<evidence type="ECO:0000313" key="1">
    <source>
        <dbReference type="EMBL" id="AEQ52826.1"/>
    </source>
</evidence>
<gene>
    <name evidence="1" type="ordered locus">KKY_2820</name>
</gene>
<dbReference type="KEGG" id="phl:KKY_2820"/>
<evidence type="ECO:0000313" key="2">
    <source>
        <dbReference type="Proteomes" id="UP000008850"/>
    </source>
</evidence>
<dbReference type="HOGENOM" id="CLU_170302_1_0_5"/>
<proteinExistence type="predicted"/>
<organism evidence="1 2">
    <name type="scientific">Pelagibacterium halotolerans (strain DSM 22347 / JCM 15775 / CGMCC 1.7692 / B2)</name>
    <dbReference type="NCBI Taxonomy" id="1082931"/>
    <lineage>
        <taxon>Bacteria</taxon>
        <taxon>Pseudomonadati</taxon>
        <taxon>Pseudomonadota</taxon>
        <taxon>Alphaproteobacteria</taxon>
        <taxon>Hyphomicrobiales</taxon>
        <taxon>Devosiaceae</taxon>
        <taxon>Pelagibacterium</taxon>
    </lineage>
</organism>
<dbReference type="eggNOG" id="COG3798">
    <property type="taxonomic scope" value="Bacteria"/>
</dbReference>
<dbReference type="InterPro" id="IPR018684">
    <property type="entry name" value="DUF2171"/>
</dbReference>
<dbReference type="Proteomes" id="UP000008850">
    <property type="component" value="Chromosome"/>
</dbReference>
<dbReference type="SUPFAM" id="SSF50346">
    <property type="entry name" value="PRC-barrel domain"/>
    <property type="match status" value="1"/>
</dbReference>
<protein>
    <recommendedName>
        <fullName evidence="3">DUF2171 domain-containing protein</fullName>
    </recommendedName>
</protein>
<reference evidence="1 2" key="1">
    <citation type="journal article" date="2012" name="J. Bacteriol.">
        <title>Complete genome sequence of Pelagibacterium halotolerans B2T.</title>
        <authorList>
            <person name="Huo Y.Y."/>
            <person name="Cheng H."/>
            <person name="Han X.F."/>
            <person name="Jiang X.W."/>
            <person name="Sun C."/>
            <person name="Zhang X.Q."/>
            <person name="Zhu X.F."/>
            <person name="Liu Y.F."/>
            <person name="Li P.F."/>
            <person name="Ni P.X."/>
            <person name="Wu M."/>
        </authorList>
    </citation>
    <scope>NUCLEOTIDE SEQUENCE [LARGE SCALE GENOMIC DNA]</scope>
    <source>
        <strain evidence="2">DSM 22347 / JCM 15775 / CGMCC 1.7692 / B2</strain>
    </source>
</reference>
<dbReference type="AlphaFoldDB" id="G4RDP0"/>
<dbReference type="InterPro" id="IPR011033">
    <property type="entry name" value="PRC_barrel-like_sf"/>
</dbReference>
<evidence type="ECO:0008006" key="3">
    <source>
        <dbReference type="Google" id="ProtNLM"/>
    </source>
</evidence>
<dbReference type="Pfam" id="PF09939">
    <property type="entry name" value="DUF2171"/>
    <property type="match status" value="1"/>
</dbReference>
<dbReference type="RefSeq" id="WP_014131973.1">
    <property type="nucleotide sequence ID" value="NC_016078.1"/>
</dbReference>
<name>G4RDP0_PELHB</name>
<sequence length="84" mass="8500">MYDLSGIKAGMEVLGADGAPVGTVASVDGDRIRLEAVDIGSHAGHKHYIPGGIVAIVEDNTVRLSATGANAVLLDEETDGSPAD</sequence>
<dbReference type="EMBL" id="CP003075">
    <property type="protein sequence ID" value="AEQ52826.1"/>
    <property type="molecule type" value="Genomic_DNA"/>
</dbReference>